<dbReference type="EMBL" id="BAEO01000021">
    <property type="protein sequence ID" value="GAC18654.1"/>
    <property type="molecule type" value="Genomic_DNA"/>
</dbReference>
<protein>
    <submittedName>
        <fullName evidence="3">Phenol hydroxylase P1 protein</fullName>
    </submittedName>
</protein>
<dbReference type="InterPro" id="IPR012348">
    <property type="entry name" value="RNR-like"/>
</dbReference>
<dbReference type="OrthoDB" id="9806768at2"/>
<evidence type="ECO:0000313" key="3">
    <source>
        <dbReference type="EMBL" id="GAC18654.1"/>
    </source>
</evidence>
<evidence type="ECO:0000256" key="2">
    <source>
        <dbReference type="ARBA" id="ARBA00023033"/>
    </source>
</evidence>
<name>K6XDC6_9ALTE</name>
<evidence type="ECO:0000256" key="1">
    <source>
        <dbReference type="ARBA" id="ARBA00023002"/>
    </source>
</evidence>
<dbReference type="SUPFAM" id="SSF47240">
    <property type="entry name" value="Ferritin-like"/>
    <property type="match status" value="1"/>
</dbReference>
<dbReference type="InterPro" id="IPR003430">
    <property type="entry name" value="Phenol_Hydrox"/>
</dbReference>
<keyword evidence="1" id="KW-0560">Oxidoreductase</keyword>
<dbReference type="CDD" id="cd01058">
    <property type="entry name" value="AAMH_B"/>
    <property type="match status" value="1"/>
</dbReference>
<dbReference type="RefSeq" id="WP_007618666.1">
    <property type="nucleotide sequence ID" value="NZ_BAEO01000021.1"/>
</dbReference>
<keyword evidence="4" id="KW-1185">Reference proteome</keyword>
<comment type="caution">
    <text evidence="3">The sequence shown here is derived from an EMBL/GenBank/DDBJ whole genome shotgun (WGS) entry which is preliminary data.</text>
</comment>
<keyword evidence="2" id="KW-0503">Monooxygenase</keyword>
<sequence length="333" mass="38272">MSVEIKTNSISTIRNTYSHIKRRFGDKPATRYQEASYDIEATENFHYKPLWDPQRSLNDESRTSIKMKDWYQINDPRQFYYGAYVGNRAKMQESAETSYKFCEKRNLISGLDESIHLKILKYLVPFRHLNLSANMNNSMIAGDSVATTVAQAHIYQSMDHLGMGQYLSRIALIIDGNTGTALNTSKTFWIDDPMWQPMRKLAEDSMVVKDWFELSLLQNLLIDKAVFAFVYEAMDEWFATLGARDISMLTEFMRDWNKDTTRWIVAVVKTAVAESDENKEKLQAWVNLWEPQVFSALVPIAQETVGKDALVNVQNELAALLKKTGLQSTESTL</sequence>
<dbReference type="Pfam" id="PF02332">
    <property type="entry name" value="Phenol_Hydrox"/>
    <property type="match status" value="1"/>
</dbReference>
<proteinExistence type="predicted"/>
<dbReference type="eggNOG" id="ENOG502Z7Z9">
    <property type="taxonomic scope" value="Bacteria"/>
</dbReference>
<dbReference type="AlphaFoldDB" id="K6XDC6"/>
<reference evidence="3 4" key="1">
    <citation type="journal article" date="2017" name="Antonie Van Leeuwenhoek">
        <title>Rhizobium rhizosphaerae sp. nov., a novel species isolated from rice rhizosphere.</title>
        <authorList>
            <person name="Zhao J.J."/>
            <person name="Zhang J."/>
            <person name="Zhang R.J."/>
            <person name="Zhang C.W."/>
            <person name="Yin H.Q."/>
            <person name="Zhang X.X."/>
        </authorList>
    </citation>
    <scope>NUCLEOTIDE SEQUENCE [LARGE SCALE GENOMIC DNA]</scope>
    <source>
        <strain evidence="3 4">BSs20135</strain>
    </source>
</reference>
<dbReference type="PIRSF" id="PIRSF000040">
    <property type="entry name" value="MMOH_comp"/>
    <property type="match status" value="1"/>
</dbReference>
<accession>K6XDC6</accession>
<dbReference type="Proteomes" id="UP000006327">
    <property type="component" value="Unassembled WGS sequence"/>
</dbReference>
<dbReference type="InterPro" id="IPR009078">
    <property type="entry name" value="Ferritin-like_SF"/>
</dbReference>
<dbReference type="Gene3D" id="1.10.620.20">
    <property type="entry name" value="Ribonucleotide Reductase, subunit A"/>
    <property type="match status" value="1"/>
</dbReference>
<organism evidence="3 4">
    <name type="scientific">Paraglaciecola arctica BSs20135</name>
    <dbReference type="NCBI Taxonomy" id="493475"/>
    <lineage>
        <taxon>Bacteria</taxon>
        <taxon>Pseudomonadati</taxon>
        <taxon>Pseudomonadota</taxon>
        <taxon>Gammaproteobacteria</taxon>
        <taxon>Alteromonadales</taxon>
        <taxon>Alteromonadaceae</taxon>
        <taxon>Paraglaciecola</taxon>
    </lineage>
</organism>
<dbReference type="STRING" id="493475.GARC_1682"/>
<gene>
    <name evidence="3" type="primary">mphL</name>
    <name evidence="3" type="ORF">GARC_1682</name>
</gene>
<dbReference type="GO" id="GO:0016709">
    <property type="term" value="F:oxidoreductase activity, acting on paired donors, with incorporation or reduction of molecular oxygen, NAD(P)H as one donor, and incorporation of one atom of oxygen"/>
    <property type="evidence" value="ECO:0007669"/>
    <property type="project" value="InterPro"/>
</dbReference>
<evidence type="ECO:0000313" key="4">
    <source>
        <dbReference type="Proteomes" id="UP000006327"/>
    </source>
</evidence>
<dbReference type="InterPro" id="IPR012078">
    <property type="entry name" value="MP_mOase_hydro"/>
</dbReference>